<feature type="compositionally biased region" description="Polar residues" evidence="1">
    <location>
        <begin position="35"/>
        <end position="60"/>
    </location>
</feature>
<gene>
    <name evidence="2" type="ORF">NDI38_19990</name>
</gene>
<protein>
    <submittedName>
        <fullName evidence="2">Uncharacterized protein</fullName>
    </submittedName>
</protein>
<evidence type="ECO:0000256" key="1">
    <source>
        <dbReference type="SAM" id="MobiDB-lite"/>
    </source>
</evidence>
<evidence type="ECO:0000313" key="2">
    <source>
        <dbReference type="EMBL" id="MEP1060716.1"/>
    </source>
</evidence>
<keyword evidence="3" id="KW-1185">Reference proteome</keyword>
<feature type="compositionally biased region" description="Basic and acidic residues" evidence="1">
    <location>
        <begin position="364"/>
        <end position="382"/>
    </location>
</feature>
<evidence type="ECO:0000313" key="3">
    <source>
        <dbReference type="Proteomes" id="UP001476950"/>
    </source>
</evidence>
<feature type="compositionally biased region" description="Polar residues" evidence="1">
    <location>
        <begin position="227"/>
        <end position="243"/>
    </location>
</feature>
<sequence length="382" mass="41357">MSPSPDRFPQSSKPPLPDETTPTPEQPSAADPTSAAVSRSNEASIDRTSTSGSDEASDTSPLVPKRPLMRPVSRPQPPATPPVAQKPVELTAMPSKPEVPSVVESSPAAAPEAIAGDALIRQQPIPPPSEPKQYRAIGLVRGRYTPTDEQFTRGAMLTSDGTEVEAVLLGRVMSLVRNHLDLEQQHLWVVYPRTREMRQDLHVQIVGVWEPEKLNKEGEDASELEASPQSDSSLAAPASSTPEDSGFDENYFSIRGEVVFYSAEEQQIVVKIQQAPRKTADREKAFKLRLDGVLSSPKALGYFWDLQVERRGAALVVTSGTPIGLVPPKKKTASAGFKRTGDRRPPQRKTRPVGAKSAAPTGAPRREPLPKPVKRAEPASEG</sequence>
<feature type="region of interest" description="Disordered" evidence="1">
    <location>
        <begin position="216"/>
        <end position="247"/>
    </location>
</feature>
<accession>A0ABV0KN98</accession>
<dbReference type="RefSeq" id="WP_199305047.1">
    <property type="nucleotide sequence ID" value="NZ_JAMPLM010000021.1"/>
</dbReference>
<dbReference type="Proteomes" id="UP001476950">
    <property type="component" value="Unassembled WGS sequence"/>
</dbReference>
<organism evidence="2 3">
    <name type="scientific">Stenomitos frigidus AS-A4</name>
    <dbReference type="NCBI Taxonomy" id="2933935"/>
    <lineage>
        <taxon>Bacteria</taxon>
        <taxon>Bacillati</taxon>
        <taxon>Cyanobacteriota</taxon>
        <taxon>Cyanophyceae</taxon>
        <taxon>Leptolyngbyales</taxon>
        <taxon>Leptolyngbyaceae</taxon>
        <taxon>Stenomitos</taxon>
    </lineage>
</organism>
<feature type="region of interest" description="Disordered" evidence="1">
    <location>
        <begin position="325"/>
        <end position="382"/>
    </location>
</feature>
<dbReference type="EMBL" id="JAMPLM010000021">
    <property type="protein sequence ID" value="MEP1060716.1"/>
    <property type="molecule type" value="Genomic_DNA"/>
</dbReference>
<feature type="compositionally biased region" description="Polar residues" evidence="1">
    <location>
        <begin position="1"/>
        <end position="11"/>
    </location>
</feature>
<reference evidence="2 3" key="1">
    <citation type="submission" date="2022-04" db="EMBL/GenBank/DDBJ databases">
        <title>Positive selection, recombination, and allopatry shape intraspecific diversity of widespread and dominant cyanobacteria.</title>
        <authorList>
            <person name="Wei J."/>
            <person name="Shu W."/>
            <person name="Hu C."/>
        </authorList>
    </citation>
    <scope>NUCLEOTIDE SEQUENCE [LARGE SCALE GENOMIC DNA]</scope>
    <source>
        <strain evidence="2 3">AS-A4</strain>
    </source>
</reference>
<comment type="caution">
    <text evidence="2">The sequence shown here is derived from an EMBL/GenBank/DDBJ whole genome shotgun (WGS) entry which is preliminary data.</text>
</comment>
<feature type="region of interest" description="Disordered" evidence="1">
    <location>
        <begin position="1"/>
        <end position="87"/>
    </location>
</feature>
<feature type="compositionally biased region" description="Low complexity" evidence="1">
    <location>
        <begin position="18"/>
        <end position="27"/>
    </location>
</feature>
<name>A0ABV0KN98_9CYAN</name>
<proteinExistence type="predicted"/>